<dbReference type="PATRIC" id="fig|1008153.3.peg.3660"/>
<dbReference type="OrthoDB" id="350572at2157"/>
<sequence length="348" mass="38314">MSSDITIPDSFDSETQLVDTLSEPYEEDVEFARRLDGDVMVLGAGGKMGPTLVKRIQRAIREADADTTVYAVSRYSDREVEREIGSWGVETLRADLMDDDALASLPDCENVIYMVGKKFGTASQEPMTWALNSYLPGRVAKRFRNSRIVAFSTGNVYPPVPVNSGGATEMDPTGPVGEYAQSCLGRERVFQYFSAANDTPTLLLRLNYAVELRYGVLVDLAKRVYAKEPVPLEMGYVNVIWQGDANSVCFRSLELADSPAETLNLTGPEVLSIRELAERFADAFGCDVTFEGEPKDTALLNDATRCHERLGEPKVPVHDVVDSVASWIEQGGTTSGKPTKFHVRDGDF</sequence>
<dbReference type="EMBL" id="LTAZ01000013">
    <property type="protein sequence ID" value="KYH24490.1"/>
    <property type="molecule type" value="Genomic_DNA"/>
</dbReference>
<dbReference type="Pfam" id="PF01370">
    <property type="entry name" value="Epimerase"/>
    <property type="match status" value="1"/>
</dbReference>
<organism evidence="2 3">
    <name type="scientific">Halalkalicoccus paucihalophilus</name>
    <dbReference type="NCBI Taxonomy" id="1008153"/>
    <lineage>
        <taxon>Archaea</taxon>
        <taxon>Methanobacteriati</taxon>
        <taxon>Methanobacteriota</taxon>
        <taxon>Stenosarchaea group</taxon>
        <taxon>Halobacteria</taxon>
        <taxon>Halobacteriales</taxon>
        <taxon>Halococcaceae</taxon>
        <taxon>Halalkalicoccus</taxon>
    </lineage>
</organism>
<evidence type="ECO:0000313" key="3">
    <source>
        <dbReference type="Proteomes" id="UP000075321"/>
    </source>
</evidence>
<dbReference type="AlphaFoldDB" id="A0A151AAB4"/>
<evidence type="ECO:0000313" key="2">
    <source>
        <dbReference type="EMBL" id="KYH24490.1"/>
    </source>
</evidence>
<dbReference type="InterPro" id="IPR036291">
    <property type="entry name" value="NAD(P)-bd_dom_sf"/>
</dbReference>
<evidence type="ECO:0000259" key="1">
    <source>
        <dbReference type="Pfam" id="PF01370"/>
    </source>
</evidence>
<dbReference type="Gene3D" id="3.40.50.720">
    <property type="entry name" value="NAD(P)-binding Rossmann-like Domain"/>
    <property type="match status" value="1"/>
</dbReference>
<dbReference type="SUPFAM" id="SSF51735">
    <property type="entry name" value="NAD(P)-binding Rossmann-fold domains"/>
    <property type="match status" value="1"/>
</dbReference>
<protein>
    <submittedName>
        <fullName evidence="2">NAD dependent epimerase/dehydratase family protein</fullName>
    </submittedName>
</protein>
<dbReference type="Proteomes" id="UP000075321">
    <property type="component" value="Unassembled WGS sequence"/>
</dbReference>
<keyword evidence="3" id="KW-1185">Reference proteome</keyword>
<dbReference type="InterPro" id="IPR001509">
    <property type="entry name" value="Epimerase_deHydtase"/>
</dbReference>
<proteinExistence type="predicted"/>
<dbReference type="RefSeq" id="WP_066384986.1">
    <property type="nucleotide sequence ID" value="NZ_LTAZ01000013.1"/>
</dbReference>
<name>A0A151AAB4_9EURY</name>
<comment type="caution">
    <text evidence="2">The sequence shown here is derived from an EMBL/GenBank/DDBJ whole genome shotgun (WGS) entry which is preliminary data.</text>
</comment>
<reference evidence="2 3" key="1">
    <citation type="submission" date="2016-02" db="EMBL/GenBank/DDBJ databases">
        <title>Genome sequence of Halalkalicoccus paucihalophilus DSM 24557.</title>
        <authorList>
            <person name="Poehlein A."/>
            <person name="Daniel R."/>
        </authorList>
    </citation>
    <scope>NUCLEOTIDE SEQUENCE [LARGE SCALE GENOMIC DNA]</scope>
    <source>
        <strain evidence="2 3">DSM 24557</strain>
    </source>
</reference>
<feature type="domain" description="NAD-dependent epimerase/dehydratase" evidence="1">
    <location>
        <begin position="39"/>
        <end position="206"/>
    </location>
</feature>
<gene>
    <name evidence="2" type="ORF">HAPAU_34730</name>
</gene>
<accession>A0A151AAB4</accession>